<dbReference type="InterPro" id="IPR050567">
    <property type="entry name" value="Mitochondrial_Carrier"/>
</dbReference>
<dbReference type="InterPro" id="IPR018108">
    <property type="entry name" value="MCP_transmembrane"/>
</dbReference>
<evidence type="ECO:0000256" key="5">
    <source>
        <dbReference type="ARBA" id="ARBA00022737"/>
    </source>
</evidence>
<keyword evidence="6" id="KW-1133">Transmembrane helix</keyword>
<evidence type="ECO:0000256" key="6">
    <source>
        <dbReference type="ARBA" id="ARBA00022989"/>
    </source>
</evidence>
<dbReference type="GO" id="GO:0000064">
    <property type="term" value="F:L-ornithine transmembrane transporter activity"/>
    <property type="evidence" value="ECO:0007669"/>
    <property type="project" value="TreeGrafter"/>
</dbReference>
<dbReference type="Pfam" id="PF00153">
    <property type="entry name" value="Mito_carr"/>
    <property type="match status" value="1"/>
</dbReference>
<keyword evidence="5" id="KW-0677">Repeat</keyword>
<comment type="subcellular location">
    <subcellularLocation>
        <location evidence="1">Mitochondrion membrane</location>
        <topology evidence="1">Multi-pass membrane protein</topology>
    </subcellularLocation>
</comment>
<keyword evidence="4" id="KW-0812">Transmembrane</keyword>
<gene>
    <name evidence="9" type="ORF">SVIM_LOCUS152322</name>
</gene>
<evidence type="ECO:0000256" key="7">
    <source>
        <dbReference type="ARBA" id="ARBA00023128"/>
    </source>
</evidence>
<protein>
    <submittedName>
        <fullName evidence="9">Uncharacterized protein</fullName>
    </submittedName>
</protein>
<evidence type="ECO:0000256" key="8">
    <source>
        <dbReference type="ARBA" id="ARBA00023136"/>
    </source>
</evidence>
<evidence type="ECO:0000256" key="3">
    <source>
        <dbReference type="ARBA" id="ARBA00022448"/>
    </source>
</evidence>
<dbReference type="AlphaFoldDB" id="A0A6N2KXN0"/>
<dbReference type="SUPFAM" id="SSF103506">
    <property type="entry name" value="Mitochondrial carrier"/>
    <property type="match status" value="1"/>
</dbReference>
<keyword evidence="7" id="KW-0496">Mitochondrion</keyword>
<dbReference type="Gene3D" id="1.50.40.10">
    <property type="entry name" value="Mitochondrial carrier domain"/>
    <property type="match status" value="1"/>
</dbReference>
<proteinExistence type="inferred from homology"/>
<evidence type="ECO:0000256" key="1">
    <source>
        <dbReference type="ARBA" id="ARBA00004225"/>
    </source>
</evidence>
<name>A0A6N2KXN0_SALVM</name>
<reference evidence="9" key="1">
    <citation type="submission" date="2019-03" db="EMBL/GenBank/DDBJ databases">
        <authorList>
            <person name="Mank J."/>
            <person name="Almeida P."/>
        </authorList>
    </citation>
    <scope>NUCLEOTIDE SEQUENCE</scope>
    <source>
        <strain evidence="9">78183</strain>
    </source>
</reference>
<evidence type="ECO:0000256" key="4">
    <source>
        <dbReference type="ARBA" id="ARBA00022692"/>
    </source>
</evidence>
<evidence type="ECO:0000256" key="2">
    <source>
        <dbReference type="ARBA" id="ARBA00006375"/>
    </source>
</evidence>
<evidence type="ECO:0000313" key="9">
    <source>
        <dbReference type="EMBL" id="VFU33401.1"/>
    </source>
</evidence>
<sequence>MMREKRETKNTEETVAYKEYLAGLLAGVATVITDHLFDTVKVKLQKHNTEAHGIKYKNGCKFKEMTPWFQKFNRYSSPLDCALQTVKNEGFWTAVLPLDVAKTIIQTSPDKSSTRNPFLILYSGAVRLEEVPLIYFHCIPPLICSSHPNPSYDENLKHRSTWYASRGNLALLPPCYPCKLEPAYVACIAHPATKIFGLL</sequence>
<dbReference type="PANTHER" id="PTHR45624">
    <property type="entry name" value="MITOCHONDRIAL BASIC AMINO ACIDS TRANSPORTER-RELATED"/>
    <property type="match status" value="1"/>
</dbReference>
<organism evidence="9">
    <name type="scientific">Salix viminalis</name>
    <name type="common">Common osier</name>
    <name type="synonym">Basket willow</name>
    <dbReference type="NCBI Taxonomy" id="40686"/>
    <lineage>
        <taxon>Eukaryota</taxon>
        <taxon>Viridiplantae</taxon>
        <taxon>Streptophyta</taxon>
        <taxon>Embryophyta</taxon>
        <taxon>Tracheophyta</taxon>
        <taxon>Spermatophyta</taxon>
        <taxon>Magnoliopsida</taxon>
        <taxon>eudicotyledons</taxon>
        <taxon>Gunneridae</taxon>
        <taxon>Pentapetalae</taxon>
        <taxon>rosids</taxon>
        <taxon>fabids</taxon>
        <taxon>Malpighiales</taxon>
        <taxon>Salicaceae</taxon>
        <taxon>Saliceae</taxon>
        <taxon>Salix</taxon>
    </lineage>
</organism>
<accession>A0A6N2KXN0</accession>
<keyword evidence="8" id="KW-0472">Membrane</keyword>
<dbReference type="GO" id="GO:1990575">
    <property type="term" value="P:mitochondrial L-ornithine transmembrane transport"/>
    <property type="evidence" value="ECO:0007669"/>
    <property type="project" value="TreeGrafter"/>
</dbReference>
<keyword evidence="3" id="KW-0813">Transport</keyword>
<dbReference type="EMBL" id="CAADRP010000890">
    <property type="protein sequence ID" value="VFU33401.1"/>
    <property type="molecule type" value="Genomic_DNA"/>
</dbReference>
<dbReference type="InterPro" id="IPR023395">
    <property type="entry name" value="MCP_dom_sf"/>
</dbReference>
<dbReference type="GO" id="GO:0031966">
    <property type="term" value="C:mitochondrial membrane"/>
    <property type="evidence" value="ECO:0007669"/>
    <property type="project" value="UniProtKB-SubCell"/>
</dbReference>
<comment type="similarity">
    <text evidence="2">Belongs to the mitochondrial carrier (TC 2.A.29) family.</text>
</comment>
<dbReference type="PANTHER" id="PTHR45624:SF15">
    <property type="entry name" value="MITOCHONDRIAL ARGININE TRANSPORTER BAC1"/>
    <property type="match status" value="1"/>
</dbReference>